<dbReference type="Proteomes" id="UP000504604">
    <property type="component" value="Linkage group LG7"/>
</dbReference>
<evidence type="ECO:0000313" key="3">
    <source>
        <dbReference type="RefSeq" id="XP_011084703.1"/>
    </source>
</evidence>
<keyword evidence="1" id="KW-0812">Transmembrane</keyword>
<evidence type="ECO:0000313" key="2">
    <source>
        <dbReference type="Proteomes" id="UP000504604"/>
    </source>
</evidence>
<reference evidence="3" key="1">
    <citation type="submission" date="2025-08" db="UniProtKB">
        <authorList>
            <consortium name="RefSeq"/>
        </authorList>
    </citation>
    <scope>IDENTIFICATION</scope>
</reference>
<keyword evidence="1" id="KW-0472">Membrane</keyword>
<dbReference type="OrthoDB" id="1712485at2759"/>
<evidence type="ECO:0000256" key="1">
    <source>
        <dbReference type="SAM" id="Phobius"/>
    </source>
</evidence>
<gene>
    <name evidence="3" type="primary">LOC105166890</name>
</gene>
<organism evidence="2 3">
    <name type="scientific">Sesamum indicum</name>
    <name type="common">Oriental sesame</name>
    <name type="synonym">Sesamum orientale</name>
    <dbReference type="NCBI Taxonomy" id="4182"/>
    <lineage>
        <taxon>Eukaryota</taxon>
        <taxon>Viridiplantae</taxon>
        <taxon>Streptophyta</taxon>
        <taxon>Embryophyta</taxon>
        <taxon>Tracheophyta</taxon>
        <taxon>Spermatophyta</taxon>
        <taxon>Magnoliopsida</taxon>
        <taxon>eudicotyledons</taxon>
        <taxon>Gunneridae</taxon>
        <taxon>Pentapetalae</taxon>
        <taxon>asterids</taxon>
        <taxon>lamiids</taxon>
        <taxon>Lamiales</taxon>
        <taxon>Pedaliaceae</taxon>
        <taxon>Sesamum</taxon>
    </lineage>
</organism>
<keyword evidence="1" id="KW-1133">Transmembrane helix</keyword>
<protein>
    <submittedName>
        <fullName evidence="3">Uncharacterized protein LOC105166890 isoform X2</fullName>
    </submittedName>
</protein>
<feature type="transmembrane region" description="Helical" evidence="1">
    <location>
        <begin position="115"/>
        <end position="138"/>
    </location>
</feature>
<dbReference type="AlphaFoldDB" id="A0A6I9TN07"/>
<proteinExistence type="predicted"/>
<sequence>MICLSHGLGHLPSLKWNMSWQHGILSRQIHSYRGGFAAGSLSSRDSLQLAPMPESYDLDRGLLLAVQAIQALLENKGLLVIVGIGCKIAAKISSSSHAQKLAIAVQTQGRRRKRYTLFSVFVLLETLLLFQVVILPYAF</sequence>
<dbReference type="GeneID" id="105166890"/>
<keyword evidence="2" id="KW-1185">Reference proteome</keyword>
<name>A0A6I9TN07_SESIN</name>
<dbReference type="RefSeq" id="XP_011084703.1">
    <property type="nucleotide sequence ID" value="XM_011086401.2"/>
</dbReference>
<accession>A0A6I9TN07</accession>